<dbReference type="EMBL" id="PGFJ01000002">
    <property type="protein sequence ID" value="PJJ79077.1"/>
    <property type="molecule type" value="Genomic_DNA"/>
</dbReference>
<dbReference type="CDD" id="cd00761">
    <property type="entry name" value="Glyco_tranf_GTA_type"/>
    <property type="match status" value="1"/>
</dbReference>
<dbReference type="GO" id="GO:0016740">
    <property type="term" value="F:transferase activity"/>
    <property type="evidence" value="ECO:0007669"/>
    <property type="project" value="UniProtKB-KW"/>
</dbReference>
<reference evidence="2 3" key="1">
    <citation type="submission" date="2017-11" db="EMBL/GenBank/DDBJ databases">
        <title>Genomic Encyclopedia of Archaeal and Bacterial Type Strains, Phase II (KMG-II): From Individual Species to Whole Genera.</title>
        <authorList>
            <person name="Goeker M."/>
        </authorList>
    </citation>
    <scope>NUCLEOTIDE SEQUENCE [LARGE SCALE GENOMIC DNA]</scope>
    <source>
        <strain evidence="2 3">DSM 28175</strain>
    </source>
</reference>
<feature type="domain" description="Glycosyltransferase 2-like" evidence="1">
    <location>
        <begin position="13"/>
        <end position="176"/>
    </location>
</feature>
<proteinExistence type="predicted"/>
<dbReference type="Pfam" id="PF00535">
    <property type="entry name" value="Glycos_transf_2"/>
    <property type="match status" value="1"/>
</dbReference>
<gene>
    <name evidence="2" type="ORF">CLV57_2201</name>
</gene>
<dbReference type="OrthoDB" id="744361at2"/>
<protein>
    <submittedName>
        <fullName evidence="2">Glycosyl transferase family 2</fullName>
    </submittedName>
</protein>
<dbReference type="Gene3D" id="3.90.550.10">
    <property type="entry name" value="Spore Coat Polysaccharide Biosynthesis Protein SpsA, Chain A"/>
    <property type="match status" value="1"/>
</dbReference>
<dbReference type="RefSeq" id="WP_100341443.1">
    <property type="nucleotide sequence ID" value="NZ_PGFJ01000002.1"/>
</dbReference>
<evidence type="ECO:0000313" key="3">
    <source>
        <dbReference type="Proteomes" id="UP000242687"/>
    </source>
</evidence>
<dbReference type="SUPFAM" id="SSF53448">
    <property type="entry name" value="Nucleotide-diphospho-sugar transferases"/>
    <property type="match status" value="1"/>
</dbReference>
<evidence type="ECO:0000259" key="1">
    <source>
        <dbReference type="Pfam" id="PF00535"/>
    </source>
</evidence>
<accession>A0A2H9VL59</accession>
<name>A0A2H9VL59_9SPHI</name>
<evidence type="ECO:0000313" key="2">
    <source>
        <dbReference type="EMBL" id="PJJ79077.1"/>
    </source>
</evidence>
<sequence length="267" mass="30908">MTQDNTYFQGVTLLVTHYNRSRSLERLLNAFKSLNVEFEDVVVSDDGSKPENLERVKALQHKLNFRLITTPKNAGLGNNINKGQDAITTPYTLYVQEDFEPKPTFTAHFADALDFMQNDPGLDIARFYAYFKYPYIKPYAKGFSEMKFSISPLANNHLKFYVYSDHPHLRRSSFFEKFGRYPEGIKGDLTEFGMAISFIQNKGKGIIINDFNDMFWQKNSPDEPSTMSRAGWRESRNPLALALRAGYLQYRLLKNTYQVLFTKPVKK</sequence>
<organism evidence="2 3">
    <name type="scientific">Mucilaginibacter auburnensis</name>
    <dbReference type="NCBI Taxonomy" id="1457233"/>
    <lineage>
        <taxon>Bacteria</taxon>
        <taxon>Pseudomonadati</taxon>
        <taxon>Bacteroidota</taxon>
        <taxon>Sphingobacteriia</taxon>
        <taxon>Sphingobacteriales</taxon>
        <taxon>Sphingobacteriaceae</taxon>
        <taxon>Mucilaginibacter</taxon>
    </lineage>
</organism>
<comment type="caution">
    <text evidence="2">The sequence shown here is derived from an EMBL/GenBank/DDBJ whole genome shotgun (WGS) entry which is preliminary data.</text>
</comment>
<keyword evidence="2" id="KW-0808">Transferase</keyword>
<dbReference type="InterPro" id="IPR029044">
    <property type="entry name" value="Nucleotide-diphossugar_trans"/>
</dbReference>
<dbReference type="Proteomes" id="UP000242687">
    <property type="component" value="Unassembled WGS sequence"/>
</dbReference>
<keyword evidence="3" id="KW-1185">Reference proteome</keyword>
<dbReference type="InterPro" id="IPR001173">
    <property type="entry name" value="Glyco_trans_2-like"/>
</dbReference>
<dbReference type="AlphaFoldDB" id="A0A2H9VL59"/>